<organism evidence="4 5">
    <name type="scientific">Streptomyces yaizuensis</name>
    <dbReference type="NCBI Taxonomy" id="2989713"/>
    <lineage>
        <taxon>Bacteria</taxon>
        <taxon>Bacillati</taxon>
        <taxon>Actinomycetota</taxon>
        <taxon>Actinomycetes</taxon>
        <taxon>Kitasatosporales</taxon>
        <taxon>Streptomycetaceae</taxon>
        <taxon>Streptomyces</taxon>
    </lineage>
</organism>
<gene>
    <name evidence="4" type="ORF">SYYSPA8_11815</name>
</gene>
<dbReference type="Gene3D" id="2.80.10.50">
    <property type="match status" value="1"/>
</dbReference>
<evidence type="ECO:0000313" key="4">
    <source>
        <dbReference type="EMBL" id="GLF94982.1"/>
    </source>
</evidence>
<dbReference type="PROSITE" id="PS50231">
    <property type="entry name" value="RICIN_B_LECTIN"/>
    <property type="match status" value="1"/>
</dbReference>
<feature type="compositionally biased region" description="Pro residues" evidence="1">
    <location>
        <begin position="31"/>
        <end position="45"/>
    </location>
</feature>
<sequence>MSRTIRAALAVGAGLALLVGTATTAQALLPGPVPPAGHPASPHPPGSAAEAAAAARKAAMMAREGVQAESAAATATIVELKVQHSGKCLDLDRGRADNGVKPWQSECVGSAAQRWRMVPIAAGTFQLRLATSTGKCLEVAKNSTASPAVVQQSPCSGGPQMRWRATLVDQPGNLFQLRPDHAEGLCLDIEGAGTGNGVSARQAKCTTSAAQLWRITPVA</sequence>
<protein>
    <submittedName>
        <fullName evidence="4">RICIN domain-containing protein</fullName>
    </submittedName>
</protein>
<dbReference type="InterPro" id="IPR000772">
    <property type="entry name" value="Ricin_B_lectin"/>
</dbReference>
<feature type="chain" id="PRO_5046262993" evidence="2">
    <location>
        <begin position="28"/>
        <end position="219"/>
    </location>
</feature>
<keyword evidence="2" id="KW-0732">Signal</keyword>
<name>A0ABQ5NX90_9ACTN</name>
<evidence type="ECO:0000256" key="1">
    <source>
        <dbReference type="SAM" id="MobiDB-lite"/>
    </source>
</evidence>
<evidence type="ECO:0000259" key="3">
    <source>
        <dbReference type="Pfam" id="PF00652"/>
    </source>
</evidence>
<proteinExistence type="predicted"/>
<keyword evidence="5" id="KW-1185">Reference proteome</keyword>
<dbReference type="Proteomes" id="UP001291653">
    <property type="component" value="Unassembled WGS sequence"/>
</dbReference>
<accession>A0ABQ5NX90</accession>
<dbReference type="InterPro" id="IPR035992">
    <property type="entry name" value="Ricin_B-like_lectins"/>
</dbReference>
<feature type="region of interest" description="Disordered" evidence="1">
    <location>
        <begin position="30"/>
        <end position="49"/>
    </location>
</feature>
<dbReference type="RefSeq" id="WP_323447065.1">
    <property type="nucleotide sequence ID" value="NZ_BSBI01000004.1"/>
</dbReference>
<feature type="signal peptide" evidence="2">
    <location>
        <begin position="1"/>
        <end position="27"/>
    </location>
</feature>
<evidence type="ECO:0000256" key="2">
    <source>
        <dbReference type="SAM" id="SignalP"/>
    </source>
</evidence>
<comment type="caution">
    <text evidence="4">The sequence shown here is derived from an EMBL/GenBank/DDBJ whole genome shotgun (WGS) entry which is preliminary data.</text>
</comment>
<dbReference type="EMBL" id="BSBI01000004">
    <property type="protein sequence ID" value="GLF94982.1"/>
    <property type="molecule type" value="Genomic_DNA"/>
</dbReference>
<dbReference type="CDD" id="cd00161">
    <property type="entry name" value="beta-trefoil_Ricin-like"/>
    <property type="match status" value="1"/>
</dbReference>
<dbReference type="SUPFAM" id="SSF50370">
    <property type="entry name" value="Ricin B-like lectins"/>
    <property type="match status" value="1"/>
</dbReference>
<evidence type="ECO:0000313" key="5">
    <source>
        <dbReference type="Proteomes" id="UP001291653"/>
    </source>
</evidence>
<feature type="domain" description="Ricin B lectin" evidence="3">
    <location>
        <begin position="78"/>
        <end position="213"/>
    </location>
</feature>
<reference evidence="4 5" key="1">
    <citation type="submission" date="2022-10" db="EMBL/GenBank/DDBJ databases">
        <title>Draft genome sequence of Streptomyces sp. YSPA8.</title>
        <authorList>
            <person name="Moriuchi R."/>
            <person name="Dohra H."/>
            <person name="Yamamura H."/>
            <person name="Kodani S."/>
        </authorList>
    </citation>
    <scope>NUCLEOTIDE SEQUENCE [LARGE SCALE GENOMIC DNA]</scope>
    <source>
        <strain evidence="4 5">YSPA8</strain>
    </source>
</reference>
<dbReference type="Pfam" id="PF00652">
    <property type="entry name" value="Ricin_B_lectin"/>
    <property type="match status" value="1"/>
</dbReference>